<evidence type="ECO:0000259" key="2">
    <source>
        <dbReference type="Pfam" id="PF03008"/>
    </source>
</evidence>
<dbReference type="RefSeq" id="WP_398274614.1">
    <property type="nucleotide sequence ID" value="NZ_JBITLV010000001.1"/>
</dbReference>
<keyword evidence="3" id="KW-0067">ATP-binding</keyword>
<dbReference type="Proteomes" id="UP001612915">
    <property type="component" value="Unassembled WGS sequence"/>
</dbReference>
<proteinExistence type="predicted"/>
<comment type="caution">
    <text evidence="3">The sequence shown here is derived from an EMBL/GenBank/DDBJ whole genome shotgun (WGS) entry which is preliminary data.</text>
</comment>
<dbReference type="GO" id="GO:0005524">
    <property type="term" value="F:ATP binding"/>
    <property type="evidence" value="ECO:0007669"/>
    <property type="project" value="UniProtKB-KW"/>
</dbReference>
<evidence type="ECO:0000259" key="1">
    <source>
        <dbReference type="Pfam" id="PF01637"/>
    </source>
</evidence>
<sequence length="460" mass="50986">MFVNRVRELADLHTWAERTDARPGLVWGRRRVGKTALLQEFARGRRSVFHTGAGRAAQGELLQLSRQVAAEGLSTLRDLTARPFHDWDDALEHLAGAARNEPLLVVLDEYPELERSSPELPGVIRAFLDRAGSSTKLRLLLCGSAVRSMQALQEERAPLYGRFDLNLQVHPFEPWEAALMLPGMEPADRAAVYGLVGGMPLYLSWWDAAKSLRENVEHLVCRPGALLLNEGDLVMATEAEPGEQPAAVLHAIANGRTRHNEIKDWVGTEPTRTLDRLIALRLVERVVPVTEDPRRSKRRIYRLADNFLAFHLGLVSRYRAEIDRGLGDSILPVLLQGLDDHLGGPWEEVVRSYVRRECAAGRLAEDVVAVGRWWSPDNSSEVDVLTLSGRSRTPSLAGEVKWAKSVDAGRLARELDHSLSALGLHPEDAVRRLIAARERVDHLPEGVVGVTAADVFSAPA</sequence>
<keyword evidence="4" id="KW-1185">Reference proteome</keyword>
<evidence type="ECO:0000313" key="4">
    <source>
        <dbReference type="Proteomes" id="UP001612915"/>
    </source>
</evidence>
<accession>A0ABW8AHS5</accession>
<name>A0ABW8AHS5_9ACTN</name>
<evidence type="ECO:0000313" key="3">
    <source>
        <dbReference type="EMBL" id="MFI7585909.1"/>
    </source>
</evidence>
<dbReference type="Gene3D" id="3.40.50.300">
    <property type="entry name" value="P-loop containing nucleotide triphosphate hydrolases"/>
    <property type="match status" value="1"/>
</dbReference>
<organism evidence="3 4">
    <name type="scientific">Spongisporangium articulatum</name>
    <dbReference type="NCBI Taxonomy" id="3362603"/>
    <lineage>
        <taxon>Bacteria</taxon>
        <taxon>Bacillati</taxon>
        <taxon>Actinomycetota</taxon>
        <taxon>Actinomycetes</taxon>
        <taxon>Kineosporiales</taxon>
        <taxon>Kineosporiaceae</taxon>
        <taxon>Spongisporangium</taxon>
    </lineage>
</organism>
<dbReference type="PANTHER" id="PTHR34704:SF1">
    <property type="entry name" value="ATPASE"/>
    <property type="match status" value="1"/>
</dbReference>
<feature type="domain" description="DUF234" evidence="2">
    <location>
        <begin position="314"/>
        <end position="404"/>
    </location>
</feature>
<dbReference type="SUPFAM" id="SSF52540">
    <property type="entry name" value="P-loop containing nucleoside triphosphate hydrolases"/>
    <property type="match status" value="1"/>
</dbReference>
<dbReference type="Pfam" id="PF01637">
    <property type="entry name" value="ATPase_2"/>
    <property type="match status" value="1"/>
</dbReference>
<feature type="domain" description="ATPase" evidence="1">
    <location>
        <begin position="2"/>
        <end position="203"/>
    </location>
</feature>
<protein>
    <submittedName>
        <fullName evidence="3">ATP-binding protein</fullName>
    </submittedName>
</protein>
<dbReference type="InterPro" id="IPR011579">
    <property type="entry name" value="ATPase_dom"/>
</dbReference>
<dbReference type="InterPro" id="IPR004256">
    <property type="entry name" value="DUF234"/>
</dbReference>
<keyword evidence="3" id="KW-0547">Nucleotide-binding</keyword>
<dbReference type="PANTHER" id="PTHR34704">
    <property type="entry name" value="ATPASE"/>
    <property type="match status" value="1"/>
</dbReference>
<dbReference type="EMBL" id="JBITLV010000001">
    <property type="protein sequence ID" value="MFI7585909.1"/>
    <property type="molecule type" value="Genomic_DNA"/>
</dbReference>
<gene>
    <name evidence="3" type="ORF">ACIB24_02395</name>
</gene>
<dbReference type="InterPro" id="IPR027417">
    <property type="entry name" value="P-loop_NTPase"/>
</dbReference>
<dbReference type="Pfam" id="PF03008">
    <property type="entry name" value="DUF234"/>
    <property type="match status" value="1"/>
</dbReference>
<reference evidence="3 4" key="1">
    <citation type="submission" date="2024-10" db="EMBL/GenBank/DDBJ databases">
        <title>The Natural Products Discovery Center: Release of the First 8490 Sequenced Strains for Exploring Actinobacteria Biosynthetic Diversity.</title>
        <authorList>
            <person name="Kalkreuter E."/>
            <person name="Kautsar S.A."/>
            <person name="Yang D."/>
            <person name="Bader C.D."/>
            <person name="Teijaro C.N."/>
            <person name="Fluegel L."/>
            <person name="Davis C.M."/>
            <person name="Simpson J.R."/>
            <person name="Lauterbach L."/>
            <person name="Steele A.D."/>
            <person name="Gui C."/>
            <person name="Meng S."/>
            <person name="Li G."/>
            <person name="Viehrig K."/>
            <person name="Ye F."/>
            <person name="Su P."/>
            <person name="Kiefer A.F."/>
            <person name="Nichols A."/>
            <person name="Cepeda A.J."/>
            <person name="Yan W."/>
            <person name="Fan B."/>
            <person name="Jiang Y."/>
            <person name="Adhikari A."/>
            <person name="Zheng C.-J."/>
            <person name="Schuster L."/>
            <person name="Cowan T.M."/>
            <person name="Smanski M.J."/>
            <person name="Chevrette M.G."/>
            <person name="De Carvalho L.P.S."/>
            <person name="Shen B."/>
        </authorList>
    </citation>
    <scope>NUCLEOTIDE SEQUENCE [LARGE SCALE GENOMIC DNA]</scope>
    <source>
        <strain evidence="3 4">NPDC049639</strain>
    </source>
</reference>